<dbReference type="EMBL" id="CAMXCT030003065">
    <property type="protein sequence ID" value="CAL4789513.1"/>
    <property type="molecule type" value="Genomic_DNA"/>
</dbReference>
<evidence type="ECO:0000313" key="3">
    <source>
        <dbReference type="EMBL" id="CAL4789513.1"/>
    </source>
</evidence>
<sequence>MRCGAKLPTSEAPSLTRHELKQEIQDQLGDFRRKLLEDFSAQLQSALTTTLSQPLPRPSPFRLQVPQATVRPVRHYASDGEEEMTEVTKKGFRKNIETEFQNAMDGIIKSQSRQSRSRSRSSRSEEAAFTDSGPVEEEGQNSFAFPSILSEQAQIEAADNFSVEVAGDNTATDKVKTQLLQPLSKLKLTQRVLKLTLLTLQHPSNLLSLLQSLCSRQNTSKGEQIELARELRAAGYPDTRLDSAGTWVRVAGPSVATAAERPVAHPVVVPGTETQEVEGIDPYELEDAAWQNPSLSSRRVVLVTPNLQSSDIVNLTTRDPDTEEEGTEDPALASQRFQETGRNFIAAASAEPIEADPVPLTGLDPQEI</sequence>
<keyword evidence="4" id="KW-1185">Reference proteome</keyword>
<feature type="region of interest" description="Disordered" evidence="1">
    <location>
        <begin position="103"/>
        <end position="140"/>
    </location>
</feature>
<evidence type="ECO:0000256" key="1">
    <source>
        <dbReference type="SAM" id="MobiDB-lite"/>
    </source>
</evidence>
<evidence type="ECO:0000313" key="2">
    <source>
        <dbReference type="EMBL" id="CAI4002201.1"/>
    </source>
</evidence>
<gene>
    <name evidence="2" type="ORF">C1SCF055_LOCUS28171</name>
</gene>
<comment type="caution">
    <text evidence="2">The sequence shown here is derived from an EMBL/GenBank/DDBJ whole genome shotgun (WGS) entry which is preliminary data.</text>
</comment>
<accession>A0A9P1G772</accession>
<reference evidence="3 4" key="2">
    <citation type="submission" date="2024-05" db="EMBL/GenBank/DDBJ databases">
        <authorList>
            <person name="Chen Y."/>
            <person name="Shah S."/>
            <person name="Dougan E. K."/>
            <person name="Thang M."/>
            <person name="Chan C."/>
        </authorList>
    </citation>
    <scope>NUCLEOTIDE SEQUENCE [LARGE SCALE GENOMIC DNA]</scope>
</reference>
<reference evidence="2" key="1">
    <citation type="submission" date="2022-10" db="EMBL/GenBank/DDBJ databases">
        <authorList>
            <person name="Chen Y."/>
            <person name="Dougan E. K."/>
            <person name="Chan C."/>
            <person name="Rhodes N."/>
            <person name="Thang M."/>
        </authorList>
    </citation>
    <scope>NUCLEOTIDE SEQUENCE</scope>
</reference>
<proteinExistence type="predicted"/>
<dbReference type="EMBL" id="CAMXCT010003065">
    <property type="protein sequence ID" value="CAI4002201.1"/>
    <property type="molecule type" value="Genomic_DNA"/>
</dbReference>
<evidence type="ECO:0000313" key="4">
    <source>
        <dbReference type="Proteomes" id="UP001152797"/>
    </source>
</evidence>
<dbReference type="Proteomes" id="UP001152797">
    <property type="component" value="Unassembled WGS sequence"/>
</dbReference>
<name>A0A9P1G772_9DINO</name>
<organism evidence="2">
    <name type="scientific">Cladocopium goreaui</name>
    <dbReference type="NCBI Taxonomy" id="2562237"/>
    <lineage>
        <taxon>Eukaryota</taxon>
        <taxon>Sar</taxon>
        <taxon>Alveolata</taxon>
        <taxon>Dinophyceae</taxon>
        <taxon>Suessiales</taxon>
        <taxon>Symbiodiniaceae</taxon>
        <taxon>Cladocopium</taxon>
    </lineage>
</organism>
<dbReference type="EMBL" id="CAMXCT020003065">
    <property type="protein sequence ID" value="CAL1155576.1"/>
    <property type="molecule type" value="Genomic_DNA"/>
</dbReference>
<feature type="region of interest" description="Disordered" evidence="1">
    <location>
        <begin position="316"/>
        <end position="368"/>
    </location>
</feature>
<protein>
    <submittedName>
        <fullName evidence="3">Voltage-dependent calcium channel type A subunit alpha-1</fullName>
    </submittedName>
</protein>
<dbReference type="AlphaFoldDB" id="A0A9P1G772"/>